<sequence>MDIHLGIPGILSFCDAKSPIGSRIYGGHLHGIGGTGFTRFRVYGMYALVLLLGSSRGRFRDKLGTDRRVQAGDLIAVFPDVPHQYGPEAGDDWNEVFIAFEGAAFEGWAAHGLSPAQPVWALEPLSEWSPRFFELLTPATSKADACGIAAKIHHLIADALAAKSLRSDAPPWLESACQALAAGAAAPSLEETARMSGLGYETFRKAFKSATGESPVRYRSRMRVSQAKMLLLRTDLSLEAIATSLGYFDPFHFSKAFKKATGCCPSAFRRREASV</sequence>
<dbReference type="InterPro" id="IPR009057">
    <property type="entry name" value="Homeodomain-like_sf"/>
</dbReference>
<dbReference type="Gene3D" id="1.10.10.60">
    <property type="entry name" value="Homeodomain-like"/>
    <property type="match status" value="2"/>
</dbReference>
<dbReference type="Pfam" id="PF12833">
    <property type="entry name" value="HTH_18"/>
    <property type="match status" value="1"/>
</dbReference>
<dbReference type="Proteomes" id="UP001476282">
    <property type="component" value="Unassembled WGS sequence"/>
</dbReference>
<accession>A0ABP9USS6</accession>
<gene>
    <name evidence="5" type="primary">rhaR_4</name>
    <name evidence="5" type="ORF">Hsar01_03827</name>
</gene>
<organism evidence="5 6">
    <name type="scientific">Haloferula sargassicola</name>
    <dbReference type="NCBI Taxonomy" id="490096"/>
    <lineage>
        <taxon>Bacteria</taxon>
        <taxon>Pseudomonadati</taxon>
        <taxon>Verrucomicrobiota</taxon>
        <taxon>Verrucomicrobiia</taxon>
        <taxon>Verrucomicrobiales</taxon>
        <taxon>Verrucomicrobiaceae</taxon>
        <taxon>Haloferula</taxon>
    </lineage>
</organism>
<dbReference type="SUPFAM" id="SSF46689">
    <property type="entry name" value="Homeodomain-like"/>
    <property type="match status" value="1"/>
</dbReference>
<dbReference type="PROSITE" id="PS01124">
    <property type="entry name" value="HTH_ARAC_FAMILY_2"/>
    <property type="match status" value="1"/>
</dbReference>
<proteinExistence type="predicted"/>
<keyword evidence="1" id="KW-0805">Transcription regulation</keyword>
<keyword evidence="6" id="KW-1185">Reference proteome</keyword>
<dbReference type="InterPro" id="IPR050204">
    <property type="entry name" value="AraC_XylS_family_regulators"/>
</dbReference>
<dbReference type="PANTHER" id="PTHR46796:SF7">
    <property type="entry name" value="ARAC FAMILY TRANSCRIPTIONAL REGULATOR"/>
    <property type="match status" value="1"/>
</dbReference>
<dbReference type="EMBL" id="BAABRI010000029">
    <property type="protein sequence ID" value="GAA5484583.1"/>
    <property type="molecule type" value="Genomic_DNA"/>
</dbReference>
<evidence type="ECO:0000256" key="3">
    <source>
        <dbReference type="ARBA" id="ARBA00023163"/>
    </source>
</evidence>
<dbReference type="InterPro" id="IPR003313">
    <property type="entry name" value="AraC-bd"/>
</dbReference>
<name>A0ABP9USS6_9BACT</name>
<reference evidence="5 6" key="1">
    <citation type="submission" date="2024-02" db="EMBL/GenBank/DDBJ databases">
        <title>Haloferula sargassicola NBRC 104335.</title>
        <authorList>
            <person name="Ichikawa N."/>
            <person name="Katano-Makiyama Y."/>
            <person name="Hidaka K."/>
        </authorList>
    </citation>
    <scope>NUCLEOTIDE SEQUENCE [LARGE SCALE GENOMIC DNA]</scope>
    <source>
        <strain evidence="5 6">NBRC 104335</strain>
    </source>
</reference>
<evidence type="ECO:0000259" key="4">
    <source>
        <dbReference type="PROSITE" id="PS01124"/>
    </source>
</evidence>
<dbReference type="SUPFAM" id="SSF51215">
    <property type="entry name" value="Regulatory protein AraC"/>
    <property type="match status" value="1"/>
</dbReference>
<evidence type="ECO:0000313" key="6">
    <source>
        <dbReference type="Proteomes" id="UP001476282"/>
    </source>
</evidence>
<dbReference type="InterPro" id="IPR037923">
    <property type="entry name" value="HTH-like"/>
</dbReference>
<dbReference type="PANTHER" id="PTHR46796">
    <property type="entry name" value="HTH-TYPE TRANSCRIPTIONAL ACTIVATOR RHAS-RELATED"/>
    <property type="match status" value="1"/>
</dbReference>
<evidence type="ECO:0000313" key="5">
    <source>
        <dbReference type="EMBL" id="GAA5484583.1"/>
    </source>
</evidence>
<evidence type="ECO:0000256" key="1">
    <source>
        <dbReference type="ARBA" id="ARBA00023015"/>
    </source>
</evidence>
<evidence type="ECO:0000256" key="2">
    <source>
        <dbReference type="ARBA" id="ARBA00023125"/>
    </source>
</evidence>
<dbReference type="InterPro" id="IPR018060">
    <property type="entry name" value="HTH_AraC"/>
</dbReference>
<keyword evidence="2" id="KW-0238">DNA-binding</keyword>
<keyword evidence="3" id="KW-0804">Transcription</keyword>
<feature type="domain" description="HTH araC/xylS-type" evidence="4">
    <location>
        <begin position="188"/>
        <end position="271"/>
    </location>
</feature>
<dbReference type="Pfam" id="PF02311">
    <property type="entry name" value="AraC_binding"/>
    <property type="match status" value="1"/>
</dbReference>
<comment type="caution">
    <text evidence="5">The sequence shown here is derived from an EMBL/GenBank/DDBJ whole genome shotgun (WGS) entry which is preliminary data.</text>
</comment>
<protein>
    <submittedName>
        <fullName evidence="5">HTH-type transcriptional activator RhaR</fullName>
    </submittedName>
</protein>
<dbReference type="SMART" id="SM00342">
    <property type="entry name" value="HTH_ARAC"/>
    <property type="match status" value="1"/>
</dbReference>